<dbReference type="KEGG" id="vg:54990170"/>
<dbReference type="CDD" id="cd00093">
    <property type="entry name" value="HTH_XRE"/>
    <property type="match status" value="1"/>
</dbReference>
<dbReference type="Gene3D" id="1.10.260.40">
    <property type="entry name" value="lambda repressor-like DNA-binding domains"/>
    <property type="match status" value="1"/>
</dbReference>
<feature type="domain" description="HTH cro/C1-type" evidence="2">
    <location>
        <begin position="6"/>
        <end position="60"/>
    </location>
</feature>
<evidence type="ECO:0000313" key="3">
    <source>
        <dbReference type="EMBL" id="AVP40414.1"/>
    </source>
</evidence>
<name>A0A2P1MXV7_9CAUD</name>
<proteinExistence type="predicted"/>
<keyword evidence="1" id="KW-0238">DNA-binding</keyword>
<dbReference type="Proteomes" id="UP000241797">
    <property type="component" value="Segment"/>
</dbReference>
<dbReference type="PANTHER" id="PTHR46558:SF15">
    <property type="entry name" value="HELIX-TURN-HELIX DOMAIN PROTEIN"/>
    <property type="match status" value="1"/>
</dbReference>
<dbReference type="SUPFAM" id="SSF47413">
    <property type="entry name" value="lambda repressor-like DNA-binding domains"/>
    <property type="match status" value="1"/>
</dbReference>
<dbReference type="PROSITE" id="PS50943">
    <property type="entry name" value="HTH_CROC1"/>
    <property type="match status" value="1"/>
</dbReference>
<dbReference type="EMBL" id="MH078572">
    <property type="protein sequence ID" value="AVP40414.1"/>
    <property type="molecule type" value="Genomic_DNA"/>
</dbReference>
<dbReference type="Pfam" id="PF01381">
    <property type="entry name" value="HTH_3"/>
    <property type="match status" value="1"/>
</dbReference>
<sequence>MARKVMKRVREKKGYSVRSLADEIGVNYSSISLWENGKRKPRNANATKLEKLLGMPLQELLKEDIKDD</sequence>
<protein>
    <recommendedName>
        <fullName evidence="2">HTH cro/C1-type domain-containing protein</fullName>
    </recommendedName>
</protein>
<evidence type="ECO:0000256" key="1">
    <source>
        <dbReference type="ARBA" id="ARBA00023125"/>
    </source>
</evidence>
<dbReference type="GeneID" id="54990170"/>
<dbReference type="InterPro" id="IPR010982">
    <property type="entry name" value="Lambda_DNA-bd_dom_sf"/>
</dbReference>
<dbReference type="InterPro" id="IPR001387">
    <property type="entry name" value="Cro/C1-type_HTH"/>
</dbReference>
<dbReference type="PANTHER" id="PTHR46558">
    <property type="entry name" value="TRACRIPTIONAL REGULATORY PROTEIN-RELATED-RELATED"/>
    <property type="match status" value="1"/>
</dbReference>
<accession>A0A2P1MXV7</accession>
<dbReference type="GO" id="GO:0003677">
    <property type="term" value="F:DNA binding"/>
    <property type="evidence" value="ECO:0007669"/>
    <property type="project" value="UniProtKB-KW"/>
</dbReference>
<organism evidence="3 4">
    <name type="scientific">Staphylococcus phage phiSA_BS1</name>
    <dbReference type="NCBI Taxonomy" id="2126734"/>
    <lineage>
        <taxon>Viruses</taxon>
        <taxon>Duplodnaviria</taxon>
        <taxon>Heunggongvirae</taxon>
        <taxon>Uroviricota</taxon>
        <taxon>Caudoviricetes</taxon>
        <taxon>Herelleviridae</taxon>
        <taxon>Twortvirinae</taxon>
        <taxon>Baoshanvirus</taxon>
        <taxon>Baoshanvirus BS1</taxon>
    </lineage>
</organism>
<evidence type="ECO:0000313" key="4">
    <source>
        <dbReference type="Proteomes" id="UP000241797"/>
    </source>
</evidence>
<dbReference type="RefSeq" id="YP_009799681.1">
    <property type="nucleotide sequence ID" value="NC_047945.1"/>
</dbReference>
<dbReference type="SMART" id="SM00530">
    <property type="entry name" value="HTH_XRE"/>
    <property type="match status" value="1"/>
</dbReference>
<keyword evidence="4" id="KW-1185">Reference proteome</keyword>
<reference evidence="3 4" key="1">
    <citation type="submission" date="2018-03" db="EMBL/GenBank/DDBJ databases">
        <title>Isolation, the biological characteristics and genomics of two new strains of lysate Staphylococcus aureus phage.</title>
        <authorList>
            <person name="Jin X."/>
            <person name="Zhang C."/>
        </authorList>
    </citation>
    <scope>NUCLEOTIDE SEQUENCE [LARGE SCALE GENOMIC DNA]</scope>
</reference>
<evidence type="ECO:0000259" key="2">
    <source>
        <dbReference type="PROSITE" id="PS50943"/>
    </source>
</evidence>